<proteinExistence type="predicted"/>
<dbReference type="AlphaFoldDB" id="A0A5N1J6D7"/>
<dbReference type="Proteomes" id="UP000326570">
    <property type="component" value="Unassembled WGS sequence"/>
</dbReference>
<keyword evidence="3" id="KW-1185">Reference proteome</keyword>
<evidence type="ECO:0008006" key="4">
    <source>
        <dbReference type="Google" id="ProtNLM"/>
    </source>
</evidence>
<dbReference type="EMBL" id="VTWT01000002">
    <property type="protein sequence ID" value="KAA9340757.1"/>
    <property type="molecule type" value="Genomic_DNA"/>
</dbReference>
<gene>
    <name evidence="2" type="ORF">F0P94_04840</name>
</gene>
<dbReference type="PROSITE" id="PS51257">
    <property type="entry name" value="PROKAR_LIPOPROTEIN"/>
    <property type="match status" value="1"/>
</dbReference>
<feature type="chain" id="PRO_5024976007" description="Nuclear transport factor 2 family protein" evidence="1">
    <location>
        <begin position="22"/>
        <end position="188"/>
    </location>
</feature>
<protein>
    <recommendedName>
        <fullName evidence="4">Nuclear transport factor 2 family protein</fullName>
    </recommendedName>
</protein>
<sequence length="188" mass="21981">MKKQRPIWAILLLLTSSCFNLRDPETPKPETVSEWTSPTQPEILIGNFSNAVRSLNVSVYDRCFTSSFRFLPDPATQGASTFLFQNWSVPEERDYFNGLKNKSAGNARNVLELTKTRENFFTPDSLEQFYKYKLQTSQTDTALQSHNFTGQMRLILTRRNTEWKIARWEDSRENQTCWSDLKKYCIAR</sequence>
<organism evidence="2 3">
    <name type="scientific">Adhaeribacter soli</name>
    <dbReference type="NCBI Taxonomy" id="2607655"/>
    <lineage>
        <taxon>Bacteria</taxon>
        <taxon>Pseudomonadati</taxon>
        <taxon>Bacteroidota</taxon>
        <taxon>Cytophagia</taxon>
        <taxon>Cytophagales</taxon>
        <taxon>Hymenobacteraceae</taxon>
        <taxon>Adhaeribacter</taxon>
    </lineage>
</organism>
<evidence type="ECO:0000313" key="2">
    <source>
        <dbReference type="EMBL" id="KAA9340757.1"/>
    </source>
</evidence>
<comment type="caution">
    <text evidence="2">The sequence shown here is derived from an EMBL/GenBank/DDBJ whole genome shotgun (WGS) entry which is preliminary data.</text>
</comment>
<evidence type="ECO:0000313" key="3">
    <source>
        <dbReference type="Proteomes" id="UP000326570"/>
    </source>
</evidence>
<name>A0A5N1J6D7_9BACT</name>
<evidence type="ECO:0000256" key="1">
    <source>
        <dbReference type="SAM" id="SignalP"/>
    </source>
</evidence>
<feature type="signal peptide" evidence="1">
    <location>
        <begin position="1"/>
        <end position="21"/>
    </location>
</feature>
<keyword evidence="1" id="KW-0732">Signal</keyword>
<accession>A0A5N1J6D7</accession>
<reference evidence="2 3" key="1">
    <citation type="submission" date="2019-09" db="EMBL/GenBank/DDBJ databases">
        <title>Genome sequence of Adhaeribacter sp. M2.</title>
        <authorList>
            <person name="Srinivasan S."/>
        </authorList>
    </citation>
    <scope>NUCLEOTIDE SEQUENCE [LARGE SCALE GENOMIC DNA]</scope>
    <source>
        <strain evidence="2 3">M2</strain>
    </source>
</reference>
<dbReference type="RefSeq" id="WP_150902684.1">
    <property type="nucleotide sequence ID" value="NZ_VTWT01000002.1"/>
</dbReference>